<name>A0A9N9RR58_9DIPT</name>
<proteinExistence type="predicted"/>
<dbReference type="OrthoDB" id="6499973at2759"/>
<organism evidence="2 3">
    <name type="scientific">Chironomus riparius</name>
    <dbReference type="NCBI Taxonomy" id="315576"/>
    <lineage>
        <taxon>Eukaryota</taxon>
        <taxon>Metazoa</taxon>
        <taxon>Ecdysozoa</taxon>
        <taxon>Arthropoda</taxon>
        <taxon>Hexapoda</taxon>
        <taxon>Insecta</taxon>
        <taxon>Pterygota</taxon>
        <taxon>Neoptera</taxon>
        <taxon>Endopterygota</taxon>
        <taxon>Diptera</taxon>
        <taxon>Nematocera</taxon>
        <taxon>Chironomoidea</taxon>
        <taxon>Chironomidae</taxon>
        <taxon>Chironominae</taxon>
        <taxon>Chironomus</taxon>
    </lineage>
</organism>
<dbReference type="Proteomes" id="UP001153620">
    <property type="component" value="Chromosome 2"/>
</dbReference>
<reference evidence="2" key="2">
    <citation type="submission" date="2022-10" db="EMBL/GenBank/DDBJ databases">
        <authorList>
            <consortium name="ENA_rothamsted_submissions"/>
            <consortium name="culmorum"/>
            <person name="King R."/>
        </authorList>
    </citation>
    <scope>NUCLEOTIDE SEQUENCE</scope>
</reference>
<keyword evidence="1" id="KW-1133">Transmembrane helix</keyword>
<gene>
    <name evidence="2" type="ORF">CHIRRI_LOCUS4635</name>
</gene>
<evidence type="ECO:0000313" key="2">
    <source>
        <dbReference type="EMBL" id="CAG9801713.1"/>
    </source>
</evidence>
<evidence type="ECO:0000313" key="3">
    <source>
        <dbReference type="Proteomes" id="UP001153620"/>
    </source>
</evidence>
<dbReference type="EMBL" id="OU895878">
    <property type="protein sequence ID" value="CAG9801713.1"/>
    <property type="molecule type" value="Genomic_DNA"/>
</dbReference>
<feature type="transmembrane region" description="Helical" evidence="1">
    <location>
        <begin position="205"/>
        <end position="232"/>
    </location>
</feature>
<reference evidence="2" key="1">
    <citation type="submission" date="2022-01" db="EMBL/GenBank/DDBJ databases">
        <authorList>
            <person name="King R."/>
        </authorList>
    </citation>
    <scope>NUCLEOTIDE SEQUENCE</scope>
</reference>
<keyword evidence="1" id="KW-0812">Transmembrane</keyword>
<sequence>MLKPSRTWPTILQKTMAVVQLRFDGKYAYSTIANINQSQKSQIIENQLSITSERQIDFDDNKQDITECMCEHSKDSDEKCRSFALNGCSTTSTSASSITCNGRAYNGHLCHSHMNGHSLNSAISSPTIKVCLCNYHNNNNSINNNLTYNNNRQRSESIKVENWDYIYRERPSPQNGFSCDHGYLSGRGAQKLDTIFRHYYPESGYGWIILIVAVIVAIITQGFQLSAVLFLLPAVGRFNADNIECLGEYKKKI</sequence>
<accession>A0A9N9RR58</accession>
<keyword evidence="1" id="KW-0472">Membrane</keyword>
<keyword evidence="3" id="KW-1185">Reference proteome</keyword>
<evidence type="ECO:0000256" key="1">
    <source>
        <dbReference type="SAM" id="Phobius"/>
    </source>
</evidence>
<protein>
    <submittedName>
        <fullName evidence="2">Uncharacterized protein</fullName>
    </submittedName>
</protein>
<dbReference type="AlphaFoldDB" id="A0A9N9RR58"/>